<feature type="region of interest" description="Disordered" evidence="1">
    <location>
        <begin position="1"/>
        <end position="32"/>
    </location>
</feature>
<name>A0A6J4KA07_9BACT</name>
<accession>A0A6J4KA07</accession>
<feature type="non-terminal residue" evidence="2">
    <location>
        <position position="32"/>
    </location>
</feature>
<sequence length="32" mass="3519">WSPSGAPALRRPSRRRSRTRAPCPTRPPTSCG</sequence>
<dbReference type="EMBL" id="CADCTU010000161">
    <property type="protein sequence ID" value="CAA9300107.1"/>
    <property type="molecule type" value="Genomic_DNA"/>
</dbReference>
<feature type="non-terminal residue" evidence="2">
    <location>
        <position position="1"/>
    </location>
</feature>
<proteinExistence type="predicted"/>
<gene>
    <name evidence="2" type="ORF">AVDCRST_MAG11-760</name>
</gene>
<reference evidence="2" key="1">
    <citation type="submission" date="2020-02" db="EMBL/GenBank/DDBJ databases">
        <authorList>
            <person name="Meier V. D."/>
        </authorList>
    </citation>
    <scope>NUCLEOTIDE SEQUENCE</scope>
    <source>
        <strain evidence="2">AVDCRST_MAG11</strain>
    </source>
</reference>
<dbReference type="AlphaFoldDB" id="A0A6J4KA07"/>
<feature type="compositionally biased region" description="Low complexity" evidence="1">
    <location>
        <begin position="1"/>
        <end position="10"/>
    </location>
</feature>
<organism evidence="2">
    <name type="scientific">uncultured Gemmatimonadaceae bacterium</name>
    <dbReference type="NCBI Taxonomy" id="246130"/>
    <lineage>
        <taxon>Bacteria</taxon>
        <taxon>Pseudomonadati</taxon>
        <taxon>Gemmatimonadota</taxon>
        <taxon>Gemmatimonadia</taxon>
        <taxon>Gemmatimonadales</taxon>
        <taxon>Gemmatimonadaceae</taxon>
        <taxon>environmental samples</taxon>
    </lineage>
</organism>
<evidence type="ECO:0000313" key="2">
    <source>
        <dbReference type="EMBL" id="CAA9300107.1"/>
    </source>
</evidence>
<feature type="compositionally biased region" description="Low complexity" evidence="1">
    <location>
        <begin position="20"/>
        <end position="32"/>
    </location>
</feature>
<evidence type="ECO:0000256" key="1">
    <source>
        <dbReference type="SAM" id="MobiDB-lite"/>
    </source>
</evidence>
<protein>
    <submittedName>
        <fullName evidence="2">Uncharacterized protein</fullName>
    </submittedName>
</protein>